<dbReference type="PANTHER" id="PTHR44688">
    <property type="entry name" value="DNA-BINDING TRANSCRIPTIONAL ACTIVATOR DEVR_DOSR"/>
    <property type="match status" value="1"/>
</dbReference>
<evidence type="ECO:0000313" key="7">
    <source>
        <dbReference type="Proteomes" id="UP001307760"/>
    </source>
</evidence>
<dbReference type="PRINTS" id="PR00038">
    <property type="entry name" value="HTHLUXR"/>
</dbReference>
<dbReference type="PANTHER" id="PTHR44688:SF16">
    <property type="entry name" value="DNA-BINDING TRANSCRIPTIONAL ACTIVATOR DEVR_DOSR"/>
    <property type="match status" value="1"/>
</dbReference>
<dbReference type="PROSITE" id="PS50043">
    <property type="entry name" value="HTH_LUXR_2"/>
    <property type="match status" value="1"/>
</dbReference>
<dbReference type="EMBL" id="JAZBJP010000025">
    <property type="protein sequence ID" value="MEE4423344.1"/>
    <property type="molecule type" value="Genomic_DNA"/>
</dbReference>
<dbReference type="SUPFAM" id="SSF55781">
    <property type="entry name" value="GAF domain-like"/>
    <property type="match status" value="1"/>
</dbReference>
<name>A0ABU7NWU8_9ACTN</name>
<dbReference type="InterPro" id="IPR036388">
    <property type="entry name" value="WH-like_DNA-bd_sf"/>
</dbReference>
<dbReference type="CDD" id="cd06170">
    <property type="entry name" value="LuxR_C_like"/>
    <property type="match status" value="1"/>
</dbReference>
<dbReference type="SUPFAM" id="SSF46894">
    <property type="entry name" value="C-terminal effector domain of the bipartite response regulators"/>
    <property type="match status" value="1"/>
</dbReference>
<dbReference type="Gene3D" id="3.30.450.40">
    <property type="match status" value="1"/>
</dbReference>
<dbReference type="InterPro" id="IPR029016">
    <property type="entry name" value="GAF-like_dom_sf"/>
</dbReference>
<gene>
    <name evidence="6" type="ORF">V2J85_28965</name>
</gene>
<dbReference type="InterPro" id="IPR016032">
    <property type="entry name" value="Sig_transdc_resp-reg_C-effctor"/>
</dbReference>
<dbReference type="Gene3D" id="1.10.10.10">
    <property type="entry name" value="Winged helix-like DNA-binding domain superfamily/Winged helix DNA-binding domain"/>
    <property type="match status" value="1"/>
</dbReference>
<dbReference type="Proteomes" id="UP001307760">
    <property type="component" value="Unassembled WGS sequence"/>
</dbReference>
<evidence type="ECO:0000256" key="1">
    <source>
        <dbReference type="ARBA" id="ARBA00023015"/>
    </source>
</evidence>
<keyword evidence="1" id="KW-0805">Transcription regulation</keyword>
<dbReference type="Pfam" id="PF03472">
    <property type="entry name" value="Autoind_bind"/>
    <property type="match status" value="1"/>
</dbReference>
<feature type="compositionally biased region" description="Low complexity" evidence="4">
    <location>
        <begin position="180"/>
        <end position="190"/>
    </location>
</feature>
<evidence type="ECO:0000313" key="6">
    <source>
        <dbReference type="EMBL" id="MEE4423344.1"/>
    </source>
</evidence>
<evidence type="ECO:0000259" key="5">
    <source>
        <dbReference type="PROSITE" id="PS50043"/>
    </source>
</evidence>
<dbReference type="SMART" id="SM00421">
    <property type="entry name" value="HTH_LUXR"/>
    <property type="match status" value="1"/>
</dbReference>
<proteinExistence type="predicted"/>
<comment type="caution">
    <text evidence="6">The sequence shown here is derived from an EMBL/GenBank/DDBJ whole genome shotgun (WGS) entry which is preliminary data.</text>
</comment>
<evidence type="ECO:0000256" key="2">
    <source>
        <dbReference type="ARBA" id="ARBA00023125"/>
    </source>
</evidence>
<feature type="domain" description="HTH luxR-type" evidence="5">
    <location>
        <begin position="192"/>
        <end position="257"/>
    </location>
</feature>
<dbReference type="PROSITE" id="PS00622">
    <property type="entry name" value="HTH_LUXR_1"/>
    <property type="match status" value="1"/>
</dbReference>
<evidence type="ECO:0000256" key="3">
    <source>
        <dbReference type="ARBA" id="ARBA00023163"/>
    </source>
</evidence>
<accession>A0ABU7NWU8</accession>
<keyword evidence="2" id="KW-0238">DNA-binding</keyword>
<dbReference type="InterPro" id="IPR000792">
    <property type="entry name" value="Tscrpt_reg_LuxR_C"/>
</dbReference>
<keyword evidence="7" id="KW-1185">Reference proteome</keyword>
<dbReference type="InterPro" id="IPR005143">
    <property type="entry name" value="TF_LuxR_autoind-bd_dom"/>
</dbReference>
<keyword evidence="3" id="KW-0804">Transcription</keyword>
<dbReference type="RefSeq" id="WP_330823177.1">
    <property type="nucleotide sequence ID" value="NZ_JAZBJP010000025.1"/>
</dbReference>
<evidence type="ECO:0000256" key="4">
    <source>
        <dbReference type="SAM" id="MobiDB-lite"/>
    </source>
</evidence>
<protein>
    <submittedName>
        <fullName evidence="6">LuxR C-terminal-related transcriptional regulator</fullName>
    </submittedName>
</protein>
<organism evidence="6 7">
    <name type="scientific">Streptomyces bugieae</name>
    <dbReference type="NCBI Taxonomy" id="3098223"/>
    <lineage>
        <taxon>Bacteria</taxon>
        <taxon>Bacillati</taxon>
        <taxon>Actinomycetota</taxon>
        <taxon>Actinomycetes</taxon>
        <taxon>Kitasatosporales</taxon>
        <taxon>Streptomycetaceae</taxon>
        <taxon>Streptomyces</taxon>
    </lineage>
</organism>
<feature type="region of interest" description="Disordered" evidence="4">
    <location>
        <begin position="180"/>
        <end position="201"/>
    </location>
</feature>
<reference evidence="6 7" key="1">
    <citation type="submission" date="2023-12" db="EMBL/GenBank/DDBJ databases">
        <title>30 novel species of actinomycetes from the DSMZ collection.</title>
        <authorList>
            <person name="Nouioui I."/>
        </authorList>
    </citation>
    <scope>NUCLEOTIDE SEQUENCE [LARGE SCALE GENOMIC DNA]</scope>
    <source>
        <strain evidence="6 7">DSM 41528</strain>
    </source>
</reference>
<dbReference type="Pfam" id="PF00196">
    <property type="entry name" value="GerE"/>
    <property type="match status" value="1"/>
</dbReference>
<sequence length="262" mass="28032">MAAERSTTDILDAAVHVREAARNATSGASGASGASGFDTVLTALSEVMEYDHASLTRWDPVHRRHTTLAGSYPDDATAYIETHLHHDPVFPVLRSPARGGLWLSDVPRQLLATSPGFQEVLRPLGIEGGVAQCLFNSDGRYVGMLNVSTRRPRRAPDPARAVVTLLTEALAAAVARGGPLPEEATAADPAADTRRRGGLSPREVQVLAELTTGRTNREIAERLRITPRTVGTHIEHILAKLDLPNRAAAAARAVAWGIEPSR</sequence>